<evidence type="ECO:0000256" key="4">
    <source>
        <dbReference type="ARBA" id="ARBA00022695"/>
    </source>
</evidence>
<dbReference type="Pfam" id="PF12804">
    <property type="entry name" value="NTP_transf_3"/>
    <property type="match status" value="1"/>
</dbReference>
<dbReference type="KEGG" id="tpol:Mal48_19930"/>
<evidence type="ECO:0000256" key="1">
    <source>
        <dbReference type="ARBA" id="ARBA00007707"/>
    </source>
</evidence>
<comment type="catalytic activity">
    <reaction evidence="7">
        <text>N-acetyl-alpha-D-glucosamine 1-phosphate + UTP + H(+) = UDP-N-acetyl-alpha-D-glucosamine + diphosphate</text>
        <dbReference type="Rhea" id="RHEA:13509"/>
        <dbReference type="ChEBI" id="CHEBI:15378"/>
        <dbReference type="ChEBI" id="CHEBI:33019"/>
        <dbReference type="ChEBI" id="CHEBI:46398"/>
        <dbReference type="ChEBI" id="CHEBI:57705"/>
        <dbReference type="ChEBI" id="CHEBI:57776"/>
        <dbReference type="EC" id="2.7.7.23"/>
    </reaction>
</comment>
<keyword evidence="5" id="KW-0012">Acyltransferase</keyword>
<dbReference type="EMBL" id="CP036267">
    <property type="protein sequence ID" value="QDT32746.1"/>
    <property type="molecule type" value="Genomic_DNA"/>
</dbReference>
<dbReference type="Gene3D" id="3.90.550.10">
    <property type="entry name" value="Spore Coat Polysaccharide Biosynthesis Protein SpsA, Chain A"/>
    <property type="match status" value="1"/>
</dbReference>
<keyword evidence="3" id="KW-0808">Transferase</keyword>
<evidence type="ECO:0000256" key="7">
    <source>
        <dbReference type="ARBA" id="ARBA00048493"/>
    </source>
</evidence>
<dbReference type="Proteomes" id="UP000315724">
    <property type="component" value="Chromosome"/>
</dbReference>
<gene>
    <name evidence="10" type="primary">glmU</name>
    <name evidence="10" type="ORF">Mal48_19930</name>
</gene>
<dbReference type="RefSeq" id="WP_145198239.1">
    <property type="nucleotide sequence ID" value="NZ_CP036267.1"/>
</dbReference>
<comment type="catalytic activity">
    <reaction evidence="6">
        <text>alpha-D-glucosamine 1-phosphate + acetyl-CoA = N-acetyl-alpha-D-glucosamine 1-phosphate + CoA + H(+)</text>
        <dbReference type="Rhea" id="RHEA:13725"/>
        <dbReference type="ChEBI" id="CHEBI:15378"/>
        <dbReference type="ChEBI" id="CHEBI:57287"/>
        <dbReference type="ChEBI" id="CHEBI:57288"/>
        <dbReference type="ChEBI" id="CHEBI:57776"/>
        <dbReference type="ChEBI" id="CHEBI:58516"/>
        <dbReference type="EC" id="2.3.1.157"/>
    </reaction>
</comment>
<dbReference type="GO" id="GO:0003977">
    <property type="term" value="F:UDP-N-acetylglucosamine diphosphorylase activity"/>
    <property type="evidence" value="ECO:0007669"/>
    <property type="project" value="UniProtKB-EC"/>
</dbReference>
<feature type="domain" description="MobA-like NTP transferase" evidence="9">
    <location>
        <begin position="6"/>
        <end position="136"/>
    </location>
</feature>
<dbReference type="CDD" id="cd02540">
    <property type="entry name" value="GT2_GlmU_N_bac"/>
    <property type="match status" value="1"/>
</dbReference>
<evidence type="ECO:0000259" key="9">
    <source>
        <dbReference type="Pfam" id="PF12804"/>
    </source>
</evidence>
<comment type="function">
    <text evidence="8">Catalyzes the last two sequential reactions in the de novo biosynthetic pathway for UDP-N-acetylglucosamine (UDP-GlcNAc). The C-terminal domain catalyzes the transfer of acetyl group from acetyl coenzyme A to glucosamine-1-phosphate (GlcN-1-P) to produce N-acetylglucosamine-1-phosphate (GlcNAc-1-P), which is converted into UDP-GlcNAc by the transfer of uridine 5-monophosphate (from uridine 5-triphosphate), a reaction catalyzed by the N-terminal domain.</text>
</comment>
<sequence length="247" mass="26968">MSDVMAVVLAAGKSQRMKSELPKVLHEVCGRSMVDHVLIAARAAGAKKIVVVVGHKAEEVQAALEHQEDVHFALQEEQLGTGHAVMCCREHLAEHEGPVLVLTGDTPLLRGESLSALIDEMNQLQAACVVGTAKTENNKGLGRIVRDDQQQFLRIVEEKDASEEEKKITEINTGCFAFDGPSLVSALDDVKPNNVQGEYYLTDCAEILRARGKRVAAACRLDIAEAMGVNTQEQLAEVEKVMKQRMQ</sequence>
<dbReference type="GO" id="GO:0019134">
    <property type="term" value="F:glucosamine-1-phosphate N-acetyltransferase activity"/>
    <property type="evidence" value="ECO:0007669"/>
    <property type="project" value="UniProtKB-EC"/>
</dbReference>
<dbReference type="SUPFAM" id="SSF53448">
    <property type="entry name" value="Nucleotide-diphospho-sugar transferases"/>
    <property type="match status" value="1"/>
</dbReference>
<keyword evidence="4" id="KW-0548">Nucleotidyltransferase</keyword>
<reference evidence="10 11" key="1">
    <citation type="submission" date="2019-02" db="EMBL/GenBank/DDBJ databases">
        <title>Deep-cultivation of Planctomycetes and their phenomic and genomic characterization uncovers novel biology.</title>
        <authorList>
            <person name="Wiegand S."/>
            <person name="Jogler M."/>
            <person name="Boedeker C."/>
            <person name="Pinto D."/>
            <person name="Vollmers J."/>
            <person name="Rivas-Marin E."/>
            <person name="Kohn T."/>
            <person name="Peeters S.H."/>
            <person name="Heuer A."/>
            <person name="Rast P."/>
            <person name="Oberbeckmann S."/>
            <person name="Bunk B."/>
            <person name="Jeske O."/>
            <person name="Meyerdierks A."/>
            <person name="Storesund J.E."/>
            <person name="Kallscheuer N."/>
            <person name="Luecker S."/>
            <person name="Lage O.M."/>
            <person name="Pohl T."/>
            <person name="Merkel B.J."/>
            <person name="Hornburger P."/>
            <person name="Mueller R.-W."/>
            <person name="Bruemmer F."/>
            <person name="Labrenz M."/>
            <person name="Spormann A.M."/>
            <person name="Op den Camp H."/>
            <person name="Overmann J."/>
            <person name="Amann R."/>
            <person name="Jetten M.S.M."/>
            <person name="Mascher T."/>
            <person name="Medema M.H."/>
            <person name="Devos D.P."/>
            <person name="Kaster A.-K."/>
            <person name="Ovreas L."/>
            <person name="Rohde M."/>
            <person name="Galperin M.Y."/>
            <person name="Jogler C."/>
        </authorList>
    </citation>
    <scope>NUCLEOTIDE SEQUENCE [LARGE SCALE GENOMIC DNA]</scope>
    <source>
        <strain evidence="10 11">Mal48</strain>
    </source>
</reference>
<evidence type="ECO:0000256" key="3">
    <source>
        <dbReference type="ARBA" id="ARBA00022679"/>
    </source>
</evidence>
<organism evidence="10 11">
    <name type="scientific">Thalassoglobus polymorphus</name>
    <dbReference type="NCBI Taxonomy" id="2527994"/>
    <lineage>
        <taxon>Bacteria</taxon>
        <taxon>Pseudomonadati</taxon>
        <taxon>Planctomycetota</taxon>
        <taxon>Planctomycetia</taxon>
        <taxon>Planctomycetales</taxon>
        <taxon>Planctomycetaceae</taxon>
        <taxon>Thalassoglobus</taxon>
    </lineage>
</organism>
<accession>A0A517QM87</accession>
<protein>
    <submittedName>
        <fullName evidence="10">Bifunctional protein GlmU</fullName>
    </submittedName>
</protein>
<keyword evidence="11" id="KW-1185">Reference proteome</keyword>
<dbReference type="InterPro" id="IPR029044">
    <property type="entry name" value="Nucleotide-diphossugar_trans"/>
</dbReference>
<evidence type="ECO:0000256" key="5">
    <source>
        <dbReference type="ARBA" id="ARBA00023315"/>
    </source>
</evidence>
<dbReference type="OrthoDB" id="9775031at2"/>
<name>A0A517QM87_9PLAN</name>
<evidence type="ECO:0000256" key="2">
    <source>
        <dbReference type="ARBA" id="ARBA00007947"/>
    </source>
</evidence>
<proteinExistence type="inferred from homology"/>
<evidence type="ECO:0000256" key="8">
    <source>
        <dbReference type="ARBA" id="ARBA00049628"/>
    </source>
</evidence>
<dbReference type="InterPro" id="IPR025877">
    <property type="entry name" value="MobA-like_NTP_Trfase"/>
</dbReference>
<dbReference type="PANTHER" id="PTHR43584">
    <property type="entry name" value="NUCLEOTIDYL TRANSFERASE"/>
    <property type="match status" value="1"/>
</dbReference>
<dbReference type="PANTHER" id="PTHR43584:SF3">
    <property type="entry name" value="BIFUNCTIONAL PROTEIN GLMU"/>
    <property type="match status" value="1"/>
</dbReference>
<comment type="similarity">
    <text evidence="2">In the N-terminal section; belongs to the N-acetylglucosamine-1-phosphate uridyltransferase family.</text>
</comment>
<comment type="similarity">
    <text evidence="1">In the C-terminal section; belongs to the transferase hexapeptide repeat family.</text>
</comment>
<evidence type="ECO:0000256" key="6">
    <source>
        <dbReference type="ARBA" id="ARBA00048247"/>
    </source>
</evidence>
<dbReference type="AlphaFoldDB" id="A0A517QM87"/>
<dbReference type="InterPro" id="IPR050065">
    <property type="entry name" value="GlmU-like"/>
</dbReference>
<evidence type="ECO:0000313" key="11">
    <source>
        <dbReference type="Proteomes" id="UP000315724"/>
    </source>
</evidence>
<evidence type="ECO:0000313" key="10">
    <source>
        <dbReference type="EMBL" id="QDT32746.1"/>
    </source>
</evidence>